<keyword evidence="9" id="KW-1185">Reference proteome</keyword>
<dbReference type="Proteomes" id="UP000688137">
    <property type="component" value="Unassembled WGS sequence"/>
</dbReference>
<evidence type="ECO:0000313" key="8">
    <source>
        <dbReference type="EMBL" id="CAD8079595.1"/>
    </source>
</evidence>
<dbReference type="GO" id="GO:0046872">
    <property type="term" value="F:metal ion binding"/>
    <property type="evidence" value="ECO:0007669"/>
    <property type="project" value="UniProtKB-KW"/>
</dbReference>
<sequence length="154" mass="18132">MRSRKVYDGDVGFEMRGQSSQKFRRKGQVKNENEIEIEVPNGDLTKGRIFFSHNCAGCHDLDQDLNLGPSLRTVYLRRNGSKRFSNYGKDLTAYKFYWTRKKLWEFLENPEKMFPDTNMQLDGVKDPFLLASVIDYLQYLRVFTCDIRGQKQII</sequence>
<evidence type="ECO:0000256" key="6">
    <source>
        <dbReference type="RuleBase" id="RU004426"/>
    </source>
</evidence>
<dbReference type="GO" id="GO:0009055">
    <property type="term" value="F:electron transfer activity"/>
    <property type="evidence" value="ECO:0007669"/>
    <property type="project" value="InterPro"/>
</dbReference>
<dbReference type="AlphaFoldDB" id="A0A8S1MS58"/>
<feature type="domain" description="Cytochrome c" evidence="7">
    <location>
        <begin position="42"/>
        <end position="141"/>
    </location>
</feature>
<gene>
    <name evidence="8" type="ORF">PPRIM_AZ9-3.1.T0620104</name>
</gene>
<evidence type="ECO:0000256" key="2">
    <source>
        <dbReference type="ARBA" id="ARBA00006488"/>
    </source>
</evidence>
<dbReference type="GO" id="GO:0020037">
    <property type="term" value="F:heme binding"/>
    <property type="evidence" value="ECO:0007669"/>
    <property type="project" value="InterPro"/>
</dbReference>
<dbReference type="InterPro" id="IPR009056">
    <property type="entry name" value="Cyt_c-like_dom"/>
</dbReference>
<keyword evidence="5" id="KW-0349">Heme</keyword>
<dbReference type="PANTHER" id="PTHR11961">
    <property type="entry name" value="CYTOCHROME C"/>
    <property type="match status" value="1"/>
</dbReference>
<evidence type="ECO:0000259" key="7">
    <source>
        <dbReference type="PROSITE" id="PS51007"/>
    </source>
</evidence>
<evidence type="ECO:0000256" key="3">
    <source>
        <dbReference type="ARBA" id="ARBA00022723"/>
    </source>
</evidence>
<organism evidence="8 9">
    <name type="scientific">Paramecium primaurelia</name>
    <dbReference type="NCBI Taxonomy" id="5886"/>
    <lineage>
        <taxon>Eukaryota</taxon>
        <taxon>Sar</taxon>
        <taxon>Alveolata</taxon>
        <taxon>Ciliophora</taxon>
        <taxon>Intramacronucleata</taxon>
        <taxon>Oligohymenophorea</taxon>
        <taxon>Peniculida</taxon>
        <taxon>Parameciidae</taxon>
        <taxon>Paramecium</taxon>
    </lineage>
</organism>
<comment type="subcellular location">
    <subcellularLocation>
        <location evidence="1">Mitochondrion intermembrane space</location>
    </subcellularLocation>
</comment>
<protein>
    <recommendedName>
        <fullName evidence="7">Cytochrome c domain-containing protein</fullName>
    </recommendedName>
</protein>
<comment type="similarity">
    <text evidence="2 6">Belongs to the cytochrome c family.</text>
</comment>
<comment type="caution">
    <text evidence="8">The sequence shown here is derived from an EMBL/GenBank/DDBJ whole genome shotgun (WGS) entry which is preliminary data.</text>
</comment>
<dbReference type="GO" id="GO:0005758">
    <property type="term" value="C:mitochondrial intermembrane space"/>
    <property type="evidence" value="ECO:0007669"/>
    <property type="project" value="UniProtKB-SubCell"/>
</dbReference>
<proteinExistence type="inferred from homology"/>
<dbReference type="InterPro" id="IPR002327">
    <property type="entry name" value="Cyt_c_1A/1B"/>
</dbReference>
<dbReference type="PROSITE" id="PS51007">
    <property type="entry name" value="CYTC"/>
    <property type="match status" value="1"/>
</dbReference>
<evidence type="ECO:0000256" key="5">
    <source>
        <dbReference type="PROSITE-ProRule" id="PRU00433"/>
    </source>
</evidence>
<evidence type="ECO:0000256" key="1">
    <source>
        <dbReference type="ARBA" id="ARBA00004569"/>
    </source>
</evidence>
<dbReference type="EMBL" id="CAJJDM010000063">
    <property type="protein sequence ID" value="CAD8079595.1"/>
    <property type="molecule type" value="Genomic_DNA"/>
</dbReference>
<keyword evidence="3 5" id="KW-0479">Metal-binding</keyword>
<keyword evidence="4 5" id="KW-0408">Iron</keyword>
<dbReference type="Pfam" id="PF00034">
    <property type="entry name" value="Cytochrom_C"/>
    <property type="match status" value="1"/>
</dbReference>
<dbReference type="FunFam" id="1.10.760.10:FF:000049">
    <property type="entry name" value="Uncharacterized protein"/>
    <property type="match status" value="1"/>
</dbReference>
<reference evidence="8" key="1">
    <citation type="submission" date="2021-01" db="EMBL/GenBank/DDBJ databases">
        <authorList>
            <consortium name="Genoscope - CEA"/>
            <person name="William W."/>
        </authorList>
    </citation>
    <scope>NUCLEOTIDE SEQUENCE</scope>
</reference>
<evidence type="ECO:0000313" key="9">
    <source>
        <dbReference type="Proteomes" id="UP000688137"/>
    </source>
</evidence>
<accession>A0A8S1MS58</accession>
<name>A0A8S1MS58_PARPR</name>
<evidence type="ECO:0000256" key="4">
    <source>
        <dbReference type="ARBA" id="ARBA00023004"/>
    </source>
</evidence>